<evidence type="ECO:0000313" key="2">
    <source>
        <dbReference type="EMBL" id="AKK11644.1"/>
    </source>
</evidence>
<feature type="transmembrane region" description="Helical" evidence="1">
    <location>
        <begin position="28"/>
        <end position="46"/>
    </location>
</feature>
<dbReference type="RefSeq" id="WP_047260015.1">
    <property type="nucleotide sequence ID" value="NZ_CP011546.1"/>
</dbReference>
<keyword evidence="3" id="KW-1185">Reference proteome</keyword>
<reference evidence="2 3" key="1">
    <citation type="journal article" date="2015" name="Genome Announc.">
        <title>Virulence Factor Genes Detected in the Complete Genome Sequence of Corynebacterium uterequi DSM 45634, Isolated from the Uterus of a Maiden Mare.</title>
        <authorList>
            <person name="Ruckert C."/>
            <person name="Kriete M."/>
            <person name="Jaenicke S."/>
            <person name="Winkler A."/>
            <person name="Tauch A."/>
        </authorList>
    </citation>
    <scope>NUCLEOTIDE SEQUENCE [LARGE SCALE GENOMIC DNA]</scope>
    <source>
        <strain evidence="2 3">DSM 45634</strain>
    </source>
</reference>
<evidence type="ECO:0000256" key="1">
    <source>
        <dbReference type="SAM" id="Phobius"/>
    </source>
</evidence>
<gene>
    <name evidence="2" type="ORF">CUTER_08295</name>
</gene>
<dbReference type="AlphaFoldDB" id="A0A0G3HEE4"/>
<dbReference type="OrthoDB" id="4411364at2"/>
<keyword evidence="1" id="KW-1133">Transmembrane helix</keyword>
<accession>A0A0G3HEE4</accession>
<keyword evidence="1" id="KW-0472">Membrane</keyword>
<evidence type="ECO:0000313" key="3">
    <source>
        <dbReference type="Proteomes" id="UP000035548"/>
    </source>
</evidence>
<dbReference type="STRING" id="1072256.CUTER_08295"/>
<dbReference type="PATRIC" id="fig|1072256.5.peg.1638"/>
<dbReference type="Proteomes" id="UP000035548">
    <property type="component" value="Chromosome"/>
</dbReference>
<sequence>MRWLAWAASLALSVVAIGATFLGAPSAISVMALVGAALCFLGAAWLKARTVRTAEVTITEQQQDTLRRMKAEGDYGLALRQIQMWHRYASAEDARRILDAL</sequence>
<keyword evidence="1" id="KW-0812">Transmembrane</keyword>
<dbReference type="EMBL" id="CP011546">
    <property type="protein sequence ID" value="AKK11644.1"/>
    <property type="molecule type" value="Genomic_DNA"/>
</dbReference>
<organism evidence="2 3">
    <name type="scientific">Corynebacterium uterequi</name>
    <dbReference type="NCBI Taxonomy" id="1072256"/>
    <lineage>
        <taxon>Bacteria</taxon>
        <taxon>Bacillati</taxon>
        <taxon>Actinomycetota</taxon>
        <taxon>Actinomycetes</taxon>
        <taxon>Mycobacteriales</taxon>
        <taxon>Corynebacteriaceae</taxon>
        <taxon>Corynebacterium</taxon>
    </lineage>
</organism>
<reference evidence="3" key="2">
    <citation type="submission" date="2015-05" db="EMBL/GenBank/DDBJ databases">
        <title>Complete genome sequence of Corynebacterium uterequi DSM 45634, isolated from the uterus of a maiden mare.</title>
        <authorList>
            <person name="Ruckert C."/>
            <person name="Albersmeier A."/>
            <person name="Winkler A."/>
            <person name="Tauch A."/>
        </authorList>
    </citation>
    <scope>NUCLEOTIDE SEQUENCE [LARGE SCALE GENOMIC DNA]</scope>
    <source>
        <strain evidence="3">DSM 45634</strain>
    </source>
</reference>
<proteinExistence type="predicted"/>
<name>A0A0G3HEE4_9CORY</name>
<dbReference type="KEGG" id="cut:CUTER_08295"/>
<protein>
    <submittedName>
        <fullName evidence="2">Uncharacterized protein</fullName>
    </submittedName>
</protein>